<reference evidence="2" key="1">
    <citation type="submission" date="2018-02" db="EMBL/GenBank/DDBJ databases">
        <authorList>
            <person name="Hausmann B."/>
        </authorList>
    </citation>
    <scope>NUCLEOTIDE SEQUENCE [LARGE SCALE GENOMIC DNA]</scope>
    <source>
        <strain evidence="2">Peat soil MAG SbF1</strain>
    </source>
</reference>
<evidence type="ECO:0000313" key="2">
    <source>
        <dbReference type="Proteomes" id="UP000238916"/>
    </source>
</evidence>
<proteinExistence type="predicted"/>
<name>A0A2U3KLM0_9FIRM</name>
<evidence type="ECO:0000313" key="1">
    <source>
        <dbReference type="EMBL" id="SPF40552.1"/>
    </source>
</evidence>
<dbReference type="Proteomes" id="UP000238916">
    <property type="component" value="Unassembled WGS sequence"/>
</dbReference>
<organism evidence="1 2">
    <name type="scientific">Candidatus Desulfosporosinus infrequens</name>
    <dbReference type="NCBI Taxonomy" id="2043169"/>
    <lineage>
        <taxon>Bacteria</taxon>
        <taxon>Bacillati</taxon>
        <taxon>Bacillota</taxon>
        <taxon>Clostridia</taxon>
        <taxon>Eubacteriales</taxon>
        <taxon>Desulfitobacteriaceae</taxon>
        <taxon>Desulfosporosinus</taxon>
    </lineage>
</organism>
<gene>
    <name evidence="1" type="ORF">SBF1_2250008</name>
</gene>
<sequence>MGNLLLYFDAKAIVLSFVSFRIVREFSLEEYYVIIFRKYVEICKIVDYNTTNEQSIMITGEKLSNCHSNSRGA</sequence>
<dbReference type="EMBL" id="OMOF01000141">
    <property type="protein sequence ID" value="SPF40552.1"/>
    <property type="molecule type" value="Genomic_DNA"/>
</dbReference>
<protein>
    <submittedName>
        <fullName evidence="1">Uncharacterized protein</fullName>
    </submittedName>
</protein>
<dbReference type="AlphaFoldDB" id="A0A2U3KLM0"/>
<accession>A0A2U3KLM0</accession>